<name>A0ABP7WBC3_9ACTN</name>
<comment type="caution">
    <text evidence="1">The sequence shown here is derived from an EMBL/GenBank/DDBJ whole genome shotgun (WGS) entry which is preliminary data.</text>
</comment>
<accession>A0ABP7WBC3</accession>
<reference evidence="2" key="1">
    <citation type="journal article" date="2019" name="Int. J. Syst. Evol. Microbiol.">
        <title>The Global Catalogue of Microorganisms (GCM) 10K type strain sequencing project: providing services to taxonomists for standard genome sequencing and annotation.</title>
        <authorList>
            <consortium name="The Broad Institute Genomics Platform"/>
            <consortium name="The Broad Institute Genome Sequencing Center for Infectious Disease"/>
            <person name="Wu L."/>
            <person name="Ma J."/>
        </authorList>
    </citation>
    <scope>NUCLEOTIDE SEQUENCE [LARGE SCALE GENOMIC DNA]</scope>
    <source>
        <strain evidence="2">JCM 16702</strain>
    </source>
</reference>
<proteinExistence type="predicted"/>
<gene>
    <name evidence="1" type="ORF">GCM10022214_51040</name>
</gene>
<protein>
    <submittedName>
        <fullName evidence="1">Uncharacterized protein</fullName>
    </submittedName>
</protein>
<dbReference type="EMBL" id="BAAAZG010000038">
    <property type="protein sequence ID" value="GAA4084898.1"/>
    <property type="molecule type" value="Genomic_DNA"/>
</dbReference>
<dbReference type="Pfam" id="PF19692">
    <property type="entry name" value="DUF6193"/>
    <property type="match status" value="1"/>
</dbReference>
<sequence length="236" mass="25770">MTTGNGPQSPHPSAVINGDLYPDLVRMGGLTMAVIGVAAEHRIDIGEVLEASGKERLLSAKMASGSNLVSVLLGARERRFSITVSRNRHVGASGGTDDLLATVRMASYWLGGSTLAELSARFPFMSYNALSAAHERGNPLEFQWKWLLTHDAFAEIRHVLQAVHAVESLRSLFPIITHGTLLRLYDDIDLRPEGQYWIAMRADGTYRVEVPRDGRSEVLGSLAAAVETLVSYVRLS</sequence>
<evidence type="ECO:0000313" key="1">
    <source>
        <dbReference type="EMBL" id="GAA4084898.1"/>
    </source>
</evidence>
<dbReference type="RefSeq" id="WP_344952368.1">
    <property type="nucleotide sequence ID" value="NZ_BAAAZG010000038.1"/>
</dbReference>
<organism evidence="1 2">
    <name type="scientific">Actinomadura miaoliensis</name>
    <dbReference type="NCBI Taxonomy" id="430685"/>
    <lineage>
        <taxon>Bacteria</taxon>
        <taxon>Bacillati</taxon>
        <taxon>Actinomycetota</taxon>
        <taxon>Actinomycetes</taxon>
        <taxon>Streptosporangiales</taxon>
        <taxon>Thermomonosporaceae</taxon>
        <taxon>Actinomadura</taxon>
    </lineage>
</organism>
<keyword evidence="2" id="KW-1185">Reference proteome</keyword>
<evidence type="ECO:0000313" key="2">
    <source>
        <dbReference type="Proteomes" id="UP001500683"/>
    </source>
</evidence>
<dbReference type="Proteomes" id="UP001500683">
    <property type="component" value="Unassembled WGS sequence"/>
</dbReference>
<dbReference type="InterPro" id="IPR045682">
    <property type="entry name" value="DUF6193"/>
</dbReference>